<dbReference type="Gene3D" id="3.30.420.10">
    <property type="entry name" value="Ribonuclease H-like superfamily/Ribonuclease H"/>
    <property type="match status" value="1"/>
</dbReference>
<dbReference type="CDD" id="cd01647">
    <property type="entry name" value="RT_LTR"/>
    <property type="match status" value="1"/>
</dbReference>
<keyword evidence="1" id="KW-0808">Transferase</keyword>
<dbReference type="PROSITE" id="PS50878">
    <property type="entry name" value="RT_POL"/>
    <property type="match status" value="1"/>
</dbReference>
<sequence length="1357" mass="155078">MFDVYQASDVKLWHMLDVDVDRGDYDTTTRNDGRDHLHEGETERHHGEEKGAGIEAKDIQPLLFDEDLHFFNDFVREEAQLRPDVAIADLRHLTTRHCPAGTRGLLMDELTQLEKKRGDTVRQYSSSFRMLLRMIPFLEHGENEAVAEADAVRMYRLGMPVDWQVEVNRISRIWDLASIETQFELIERNERDEAILRNDRPKRNGPKQQQQQQCQQGQHRSSGARQQHTHTRNLRSNNRGAGSRYCNYCKKDNHDDDHCFRNPASPAFRPRSGNYNSHSGRRTGGTNAMAAMQEQMSEMAAMVSAMKKRQDEEFAAMRFYSAGDEAEMAVMHGVPDRAALHHDQDPRMEIELLLGNHRIPALLDTECTRSAMDRKTTKLVHQHIQLRHEAAHFRNADGSLGKTTHCAVATFKLIDFSQTWTCSHEFRVAEQLLYPIMLGRDFLLQQRMVLDFERGIIEWDGIELRMDMSPRSGRPFAAVLKTDTECRAEINLTQREEVPLDTMFDGCNLTEAQKARAMKPVEQFKDLFTGALGTMKKELYVLPLKPNAKLVVARPFPIPRAYYDATRREVQHLVDNGVLKRDSSSIWASPAFVVSKKDGSVRLVCDFRKLNEWMQRNFYPTRDTKEMVRSVDKPKYKSVFDVPLSYYTRVLAPESQPVTVITTPLGKFVFLRLPMGVSTAPDEFQACMDEELGDLDYVRVYLDDILATSNSFEEHMQHLEEVFRRLRNFGLKLHRKKSKICASVVEYLDYQLSEDGISALPNKELHLHTDHLNLTYSTFHDVHMTRWRLEIEEFSPTFHYIPGSSNIFSNALSRLPISDEGSAALEEKAALLMATTSEVEETATSTMAAIAETAMDGGFAVDLRVIADEQRRDTSLGDSDEQEIAGTMLRVDPTSKKVLVPKRLQQRLVQIYHDLLLHPGAATMVHTIAQVFYWRGMEADVHKVVDNCIVCLKAKHPTTRFGKLPPKSVKVRPWFEIAVDSIGPYGKKRFSALTIIDTATRLIEILPTLDATSMEAAYLMDRYWLARYRHPARCIHDGGSEFKRESAELLDSYGVESVRATHLCSSRKFVNGHFFADVPSERTSERSTPVETGTTTRAESFTQSAPFFLSRNGCRDFDLSPDTPEDVHSAIETIYAKAETVKKTPYQLAYPWEDIPLWYHPEEYPAVHVTHWHFLNAFPATFLEWALHAPLASSTAQAQRRKRKMTAILERICFLSLCIETWGYYTFLRRLEAKRDDDLMWRSSWSSWTSSEAKDYTCWSIRNLLDLYENESAEPRATCRSCATMVLQRPRATEVDDEDPKYCQTPDEEAAGVSTVADAKDATNGVASHQASEDDDAGEGKEEDTTQKSTGEDEDED</sequence>
<dbReference type="Gene3D" id="3.10.10.10">
    <property type="entry name" value="HIV Type 1 Reverse Transcriptase, subunit A, domain 1"/>
    <property type="match status" value="1"/>
</dbReference>
<feature type="compositionally biased region" description="Low complexity" evidence="5">
    <location>
        <begin position="208"/>
        <end position="218"/>
    </location>
</feature>
<protein>
    <submittedName>
        <fullName evidence="8">Unnamed protein product</fullName>
    </submittedName>
</protein>
<evidence type="ECO:0000256" key="3">
    <source>
        <dbReference type="ARBA" id="ARBA00022722"/>
    </source>
</evidence>
<evidence type="ECO:0000313" key="8">
    <source>
        <dbReference type="EMBL" id="GMF22908.1"/>
    </source>
</evidence>
<comment type="caution">
    <text evidence="8">The sequence shown here is derived from an EMBL/GenBank/DDBJ whole genome shotgun (WGS) entry which is preliminary data.</text>
</comment>
<feature type="region of interest" description="Disordered" evidence="5">
    <location>
        <begin position="24"/>
        <end position="52"/>
    </location>
</feature>
<dbReference type="PANTHER" id="PTHR37984:SF5">
    <property type="entry name" value="PROTEIN NYNRIN-LIKE"/>
    <property type="match status" value="1"/>
</dbReference>
<evidence type="ECO:0000256" key="1">
    <source>
        <dbReference type="ARBA" id="ARBA00022679"/>
    </source>
</evidence>
<dbReference type="CDD" id="cd00303">
    <property type="entry name" value="retropepsin_like"/>
    <property type="match status" value="1"/>
</dbReference>
<dbReference type="Gene3D" id="3.30.70.270">
    <property type="match status" value="1"/>
</dbReference>
<reference evidence="8" key="1">
    <citation type="submission" date="2023-04" db="EMBL/GenBank/DDBJ databases">
        <title>Phytophthora fragariaefolia NBRC 109709.</title>
        <authorList>
            <person name="Ichikawa N."/>
            <person name="Sato H."/>
            <person name="Tonouchi N."/>
        </authorList>
    </citation>
    <scope>NUCLEOTIDE SEQUENCE</scope>
    <source>
        <strain evidence="8">NBRC 109709</strain>
    </source>
</reference>
<dbReference type="InterPro" id="IPR012337">
    <property type="entry name" value="RNaseH-like_sf"/>
</dbReference>
<dbReference type="GO" id="GO:0004519">
    <property type="term" value="F:endonuclease activity"/>
    <property type="evidence" value="ECO:0007669"/>
    <property type="project" value="UniProtKB-KW"/>
</dbReference>
<dbReference type="GO" id="GO:0015074">
    <property type="term" value="P:DNA integration"/>
    <property type="evidence" value="ECO:0007669"/>
    <property type="project" value="InterPro"/>
</dbReference>
<name>A0A9W6WYP9_9STRA</name>
<dbReference type="EMBL" id="BSXT01000266">
    <property type="protein sequence ID" value="GMF22908.1"/>
    <property type="molecule type" value="Genomic_DNA"/>
</dbReference>
<keyword evidence="9" id="KW-1185">Reference proteome</keyword>
<dbReference type="PANTHER" id="PTHR37984">
    <property type="entry name" value="PROTEIN CBG26694"/>
    <property type="match status" value="1"/>
</dbReference>
<keyword evidence="3" id="KW-0540">Nuclease</keyword>
<dbReference type="FunFam" id="3.30.70.270:FF:000003">
    <property type="entry name" value="Transposon Ty3-G Gag-Pol polyprotein"/>
    <property type="match status" value="1"/>
</dbReference>
<evidence type="ECO:0000256" key="5">
    <source>
        <dbReference type="SAM" id="MobiDB-lite"/>
    </source>
</evidence>
<evidence type="ECO:0000256" key="4">
    <source>
        <dbReference type="ARBA" id="ARBA00022759"/>
    </source>
</evidence>
<evidence type="ECO:0000259" key="6">
    <source>
        <dbReference type="PROSITE" id="PS50878"/>
    </source>
</evidence>
<dbReference type="Pfam" id="PF17921">
    <property type="entry name" value="Integrase_H2C2"/>
    <property type="match status" value="1"/>
</dbReference>
<dbReference type="Gene3D" id="1.10.340.70">
    <property type="match status" value="1"/>
</dbReference>
<proteinExistence type="predicted"/>
<accession>A0A9W6WYP9</accession>
<dbReference type="Proteomes" id="UP001165121">
    <property type="component" value="Unassembled WGS sequence"/>
</dbReference>
<dbReference type="OrthoDB" id="124034at2759"/>
<feature type="domain" description="Integrase catalytic" evidence="7">
    <location>
        <begin position="969"/>
        <end position="1132"/>
    </location>
</feature>
<keyword evidence="4" id="KW-0378">Hydrolase</keyword>
<dbReference type="InterPro" id="IPR050951">
    <property type="entry name" value="Retrovirus_Pol_polyprotein"/>
</dbReference>
<dbReference type="InterPro" id="IPR043502">
    <property type="entry name" value="DNA/RNA_pol_sf"/>
</dbReference>
<feature type="region of interest" description="Disordered" evidence="5">
    <location>
        <begin position="194"/>
        <end position="239"/>
    </location>
</feature>
<dbReference type="InterPro" id="IPR041588">
    <property type="entry name" value="Integrase_H2C2"/>
</dbReference>
<dbReference type="InterPro" id="IPR021109">
    <property type="entry name" value="Peptidase_aspartic_dom_sf"/>
</dbReference>
<feature type="region of interest" description="Disordered" evidence="5">
    <location>
        <begin position="263"/>
        <end position="282"/>
    </location>
</feature>
<dbReference type="GO" id="GO:0016779">
    <property type="term" value="F:nucleotidyltransferase activity"/>
    <property type="evidence" value="ECO:0007669"/>
    <property type="project" value="UniProtKB-KW"/>
</dbReference>
<dbReference type="Pfam" id="PF00078">
    <property type="entry name" value="RVT_1"/>
    <property type="match status" value="1"/>
</dbReference>
<dbReference type="Gene3D" id="2.40.70.10">
    <property type="entry name" value="Acid Proteases"/>
    <property type="match status" value="1"/>
</dbReference>
<dbReference type="InterPro" id="IPR036397">
    <property type="entry name" value="RNaseH_sf"/>
</dbReference>
<feature type="domain" description="Reverse transcriptase" evidence="6">
    <location>
        <begin position="575"/>
        <end position="752"/>
    </location>
</feature>
<organism evidence="8 9">
    <name type="scientific">Phytophthora fragariaefolia</name>
    <dbReference type="NCBI Taxonomy" id="1490495"/>
    <lineage>
        <taxon>Eukaryota</taxon>
        <taxon>Sar</taxon>
        <taxon>Stramenopiles</taxon>
        <taxon>Oomycota</taxon>
        <taxon>Peronosporomycetes</taxon>
        <taxon>Peronosporales</taxon>
        <taxon>Peronosporaceae</taxon>
        <taxon>Phytophthora</taxon>
    </lineage>
</organism>
<keyword evidence="4" id="KW-0255">Endonuclease</keyword>
<evidence type="ECO:0000259" key="7">
    <source>
        <dbReference type="PROSITE" id="PS50994"/>
    </source>
</evidence>
<dbReference type="InterPro" id="IPR000477">
    <property type="entry name" value="RT_dom"/>
</dbReference>
<keyword evidence="2" id="KW-0548">Nucleotidyltransferase</keyword>
<dbReference type="SUPFAM" id="SSF53098">
    <property type="entry name" value="Ribonuclease H-like"/>
    <property type="match status" value="1"/>
</dbReference>
<dbReference type="SUPFAM" id="SSF56672">
    <property type="entry name" value="DNA/RNA polymerases"/>
    <property type="match status" value="1"/>
</dbReference>
<dbReference type="InterPro" id="IPR043128">
    <property type="entry name" value="Rev_trsase/Diguanyl_cyclase"/>
</dbReference>
<evidence type="ECO:0000313" key="9">
    <source>
        <dbReference type="Proteomes" id="UP001165121"/>
    </source>
</evidence>
<dbReference type="InterPro" id="IPR001584">
    <property type="entry name" value="Integrase_cat-core"/>
</dbReference>
<dbReference type="PROSITE" id="PS50994">
    <property type="entry name" value="INTEGRASE"/>
    <property type="match status" value="1"/>
</dbReference>
<evidence type="ECO:0000256" key="2">
    <source>
        <dbReference type="ARBA" id="ARBA00022695"/>
    </source>
</evidence>
<gene>
    <name evidence="8" type="ORF">Pfra01_000349000</name>
</gene>
<feature type="region of interest" description="Disordered" evidence="5">
    <location>
        <begin position="1290"/>
        <end position="1357"/>
    </location>
</feature>
<dbReference type="GO" id="GO:0003676">
    <property type="term" value="F:nucleic acid binding"/>
    <property type="evidence" value="ECO:0007669"/>
    <property type="project" value="InterPro"/>
</dbReference>